<reference evidence="3" key="1">
    <citation type="journal article" date="2012" name="Nat. Genet.">
        <title>Whole-genome sequence of Schistosoma haematobium.</title>
        <authorList>
            <person name="Young N.D."/>
            <person name="Jex A.R."/>
            <person name="Li B."/>
            <person name="Liu S."/>
            <person name="Yang L."/>
            <person name="Xiong Z."/>
            <person name="Li Y."/>
            <person name="Cantacessi C."/>
            <person name="Hall R.S."/>
            <person name="Xu X."/>
            <person name="Chen F."/>
            <person name="Wu X."/>
            <person name="Zerlotini A."/>
            <person name="Oliveira G."/>
            <person name="Hofmann A."/>
            <person name="Zhang G."/>
            <person name="Fang X."/>
            <person name="Kang Y."/>
            <person name="Campbell B.E."/>
            <person name="Loukas A."/>
            <person name="Ranganathan S."/>
            <person name="Rollinson D."/>
            <person name="Rinaldi G."/>
            <person name="Brindley P.J."/>
            <person name="Yang H."/>
            <person name="Wang J."/>
            <person name="Wang J."/>
            <person name="Gasser R.B."/>
        </authorList>
    </citation>
    <scope>NUCLEOTIDE SEQUENCE</scope>
</reference>
<name>A0A922LNB6_SCHHA</name>
<keyword evidence="4" id="KW-1185">Reference proteome</keyword>
<dbReference type="CTD" id="24592291"/>
<comment type="caution">
    <text evidence="3">The sequence shown here is derived from an EMBL/GenBank/DDBJ whole genome shotgun (WGS) entry which is preliminary data.</text>
</comment>
<dbReference type="RefSeq" id="XP_051070762.1">
    <property type="nucleotide sequence ID" value="XM_051210744.1"/>
</dbReference>
<reference evidence="3" key="4">
    <citation type="journal article" date="2022" name="PLoS Pathog.">
        <title>Chromosome-level genome of Schistosoma haematobium underpins genome-wide explorations of molecular variation.</title>
        <authorList>
            <person name="Stroehlein A.J."/>
            <person name="Korhonen P.K."/>
            <person name="Lee V.V."/>
            <person name="Ralph S.A."/>
            <person name="Mentink-Kane M."/>
            <person name="You H."/>
            <person name="McManus D.P."/>
            <person name="Tchuente L.T."/>
            <person name="Stothard J.R."/>
            <person name="Kaur P."/>
            <person name="Dudchenko O."/>
            <person name="Aiden E.L."/>
            <person name="Yang B."/>
            <person name="Yang H."/>
            <person name="Emery A.M."/>
            <person name="Webster B.L."/>
            <person name="Brindley P.J."/>
            <person name="Rollinson D."/>
            <person name="Chang B.C.H."/>
            <person name="Gasser R.B."/>
            <person name="Young N.D."/>
        </authorList>
    </citation>
    <scope>NUCLEOTIDE SEQUENCE</scope>
</reference>
<sequence length="150" mass="17021">MININTRSVLRPEYLYHSFNFSAPSTLRTYDGISSKINTNTAPVYCLEGKSHVKRLRPDNKRVHPYKKPCGDYATSTTNLPDQLLWPRTSNKSDSSDSEGVSPENSSSPSLSYVSRFCTWLLVAIVYNFPAGWISSVFVISIFRLFCRQI</sequence>
<reference evidence="3" key="3">
    <citation type="submission" date="2021-06" db="EMBL/GenBank/DDBJ databases">
        <title>Chromosome-level genome assembly for S. haematobium.</title>
        <authorList>
            <person name="Stroehlein A.J."/>
        </authorList>
    </citation>
    <scope>NUCLEOTIDE SEQUENCE</scope>
</reference>
<evidence type="ECO:0000256" key="1">
    <source>
        <dbReference type="SAM" id="MobiDB-lite"/>
    </source>
</evidence>
<proteinExistence type="predicted"/>
<evidence type="ECO:0000313" key="4">
    <source>
        <dbReference type="Proteomes" id="UP000471633"/>
    </source>
</evidence>
<evidence type="ECO:0000313" key="3">
    <source>
        <dbReference type="EMBL" id="KAH9590333.1"/>
    </source>
</evidence>
<evidence type="ECO:0000256" key="2">
    <source>
        <dbReference type="SAM" id="Phobius"/>
    </source>
</evidence>
<gene>
    <name evidence="3" type="ORF">MS3_00003063</name>
</gene>
<keyword evidence="2" id="KW-0472">Membrane</keyword>
<dbReference type="EMBL" id="AMPZ03000002">
    <property type="protein sequence ID" value="KAH9590333.1"/>
    <property type="molecule type" value="Genomic_DNA"/>
</dbReference>
<keyword evidence="2" id="KW-0812">Transmembrane</keyword>
<dbReference type="GeneID" id="24592291"/>
<feature type="transmembrane region" description="Helical" evidence="2">
    <location>
        <begin position="120"/>
        <end position="146"/>
    </location>
</feature>
<feature type="compositionally biased region" description="Low complexity" evidence="1">
    <location>
        <begin position="98"/>
        <end position="111"/>
    </location>
</feature>
<organism evidence="3 4">
    <name type="scientific">Schistosoma haematobium</name>
    <name type="common">Blood fluke</name>
    <dbReference type="NCBI Taxonomy" id="6185"/>
    <lineage>
        <taxon>Eukaryota</taxon>
        <taxon>Metazoa</taxon>
        <taxon>Spiralia</taxon>
        <taxon>Lophotrochozoa</taxon>
        <taxon>Platyhelminthes</taxon>
        <taxon>Trematoda</taxon>
        <taxon>Digenea</taxon>
        <taxon>Strigeidida</taxon>
        <taxon>Schistosomatoidea</taxon>
        <taxon>Schistosomatidae</taxon>
        <taxon>Schistosoma</taxon>
    </lineage>
</organism>
<reference evidence="3" key="2">
    <citation type="journal article" date="2019" name="Gigascience">
        <title>High-quality Schistosoma haematobium genome achieved by single-molecule and long-range sequencing.</title>
        <authorList>
            <person name="Stroehlein A.J."/>
            <person name="Korhonen P.K."/>
            <person name="Chong T.M."/>
            <person name="Lim Y.L."/>
            <person name="Chan K.G."/>
            <person name="Webster B."/>
            <person name="Rollinson D."/>
            <person name="Brindley P.J."/>
            <person name="Gasser R.B."/>
            <person name="Young N.D."/>
        </authorList>
    </citation>
    <scope>NUCLEOTIDE SEQUENCE</scope>
</reference>
<feature type="region of interest" description="Disordered" evidence="1">
    <location>
        <begin position="61"/>
        <end position="111"/>
    </location>
</feature>
<dbReference type="Proteomes" id="UP000471633">
    <property type="component" value="Unassembled WGS sequence"/>
</dbReference>
<dbReference type="AlphaFoldDB" id="A0A922LNB6"/>
<keyword evidence="2" id="KW-1133">Transmembrane helix</keyword>
<protein>
    <submittedName>
        <fullName evidence="3">Uncharacterized protein</fullName>
    </submittedName>
</protein>
<accession>A0A922LNB6</accession>